<evidence type="ECO:0000313" key="4">
    <source>
        <dbReference type="Proteomes" id="UP000239290"/>
    </source>
</evidence>
<dbReference type="InterPro" id="IPR013154">
    <property type="entry name" value="ADH-like_N"/>
</dbReference>
<gene>
    <name evidence="3" type="ORF">C5613_24765</name>
</gene>
<proteinExistence type="predicted"/>
<dbReference type="SUPFAM" id="SSF50129">
    <property type="entry name" value="GroES-like"/>
    <property type="match status" value="1"/>
</dbReference>
<dbReference type="Proteomes" id="UP000239290">
    <property type="component" value="Unassembled WGS sequence"/>
</dbReference>
<sequence>MARALPPPGALRREPPVSVYPETGYTAGRRTASTFTRSSRRHRMKAVVLERFGDRRQSVTSIRLRSAHDVRIDVGASGVCHTDLCARRGQYPFQLPLLLGHEGPSPRSGRPSRWCNPETR</sequence>
<accession>A0A2S8J4H8</accession>
<evidence type="ECO:0000313" key="3">
    <source>
        <dbReference type="EMBL" id="PQP21954.1"/>
    </source>
</evidence>
<feature type="region of interest" description="Disordered" evidence="1">
    <location>
        <begin position="99"/>
        <end position="120"/>
    </location>
</feature>
<protein>
    <recommendedName>
        <fullName evidence="2">Alcohol dehydrogenase-like N-terminal domain-containing protein</fullName>
    </recommendedName>
</protein>
<organism evidence="3 4">
    <name type="scientific">Rhodococcus opacus</name>
    <name type="common">Nocardia opaca</name>
    <dbReference type="NCBI Taxonomy" id="37919"/>
    <lineage>
        <taxon>Bacteria</taxon>
        <taxon>Bacillati</taxon>
        <taxon>Actinomycetota</taxon>
        <taxon>Actinomycetes</taxon>
        <taxon>Mycobacteriales</taxon>
        <taxon>Nocardiaceae</taxon>
        <taxon>Rhodococcus</taxon>
    </lineage>
</organism>
<evidence type="ECO:0000259" key="2">
    <source>
        <dbReference type="Pfam" id="PF08240"/>
    </source>
</evidence>
<dbReference type="Pfam" id="PF08240">
    <property type="entry name" value="ADH_N"/>
    <property type="match status" value="1"/>
</dbReference>
<comment type="caution">
    <text evidence="3">The sequence shown here is derived from an EMBL/GenBank/DDBJ whole genome shotgun (WGS) entry which is preliminary data.</text>
</comment>
<name>A0A2S8J4H8_RHOOP</name>
<dbReference type="InterPro" id="IPR011032">
    <property type="entry name" value="GroES-like_sf"/>
</dbReference>
<dbReference type="Gene3D" id="3.90.180.10">
    <property type="entry name" value="Medium-chain alcohol dehydrogenases, catalytic domain"/>
    <property type="match status" value="1"/>
</dbReference>
<dbReference type="EMBL" id="PUIO01000033">
    <property type="protein sequence ID" value="PQP21954.1"/>
    <property type="molecule type" value="Genomic_DNA"/>
</dbReference>
<reference evidence="4" key="1">
    <citation type="submission" date="2018-02" db="EMBL/GenBank/DDBJ databases">
        <title>Draft genome sequencing of Rhodococcus opacus KU647198.</title>
        <authorList>
            <person name="Zheng B.-X."/>
        </authorList>
    </citation>
    <scope>NUCLEOTIDE SEQUENCE [LARGE SCALE GENOMIC DNA]</scope>
    <source>
        <strain evidence="4">04-OD7</strain>
    </source>
</reference>
<evidence type="ECO:0000256" key="1">
    <source>
        <dbReference type="SAM" id="MobiDB-lite"/>
    </source>
</evidence>
<feature type="domain" description="Alcohol dehydrogenase-like N-terminal" evidence="2">
    <location>
        <begin position="67"/>
        <end position="103"/>
    </location>
</feature>
<dbReference type="AlphaFoldDB" id="A0A2S8J4H8"/>
<feature type="region of interest" description="Disordered" evidence="1">
    <location>
        <begin position="1"/>
        <end position="25"/>
    </location>
</feature>